<dbReference type="Gene3D" id="3.30.70.60">
    <property type="match status" value="1"/>
</dbReference>
<comment type="caution">
    <text evidence="1">The sequence shown here is derived from an EMBL/GenBank/DDBJ whole genome shotgun (WGS) entry which is preliminary data.</text>
</comment>
<sequence length="216" mass="22308">MNVTRNQAWIAGTGVLAVLVLAATYLLLVAPQRAEAADLATERAAVAASNAALESRTAELKAQFATLDVRRAELAAIRETLPAEADVPALLRQLETTASDTGVTLTGITPSAIEAYTGAPADVSGASIYDVPLTLTTTGTFAETELFVKALQADVRRFFLIENLSLSADEATATDGSTAAVSTTLTGKIFVLRTAQDDATATATAEGTTTDAETVS</sequence>
<dbReference type="EMBL" id="BAABIL010000091">
    <property type="protein sequence ID" value="GAA4967448.1"/>
    <property type="molecule type" value="Genomic_DNA"/>
</dbReference>
<proteinExistence type="predicted"/>
<evidence type="ECO:0008006" key="3">
    <source>
        <dbReference type="Google" id="ProtNLM"/>
    </source>
</evidence>
<evidence type="ECO:0000313" key="1">
    <source>
        <dbReference type="EMBL" id="GAA4967448.1"/>
    </source>
</evidence>
<accession>A0ABP9HCS4</accession>
<name>A0ABP9HCS4_9ACTN</name>
<gene>
    <name evidence="1" type="ORF">GCM10023225_07540</name>
</gene>
<dbReference type="InterPro" id="IPR007445">
    <property type="entry name" value="PilO"/>
</dbReference>
<keyword evidence="2" id="KW-1185">Reference proteome</keyword>
<reference evidence="2" key="1">
    <citation type="journal article" date="2019" name="Int. J. Syst. Evol. Microbiol.">
        <title>The Global Catalogue of Microorganisms (GCM) 10K type strain sequencing project: providing services to taxonomists for standard genome sequencing and annotation.</title>
        <authorList>
            <consortium name="The Broad Institute Genomics Platform"/>
            <consortium name="The Broad Institute Genome Sequencing Center for Infectious Disease"/>
            <person name="Wu L."/>
            <person name="Ma J."/>
        </authorList>
    </citation>
    <scope>NUCLEOTIDE SEQUENCE [LARGE SCALE GENOMIC DNA]</scope>
    <source>
        <strain evidence="2">JCM 18126</strain>
    </source>
</reference>
<evidence type="ECO:0000313" key="2">
    <source>
        <dbReference type="Proteomes" id="UP001501195"/>
    </source>
</evidence>
<dbReference type="Pfam" id="PF04350">
    <property type="entry name" value="PilO"/>
    <property type="match status" value="1"/>
</dbReference>
<protein>
    <recommendedName>
        <fullName evidence="3">Type IV pilus assembly protein PilO</fullName>
    </recommendedName>
</protein>
<dbReference type="InterPro" id="IPR014717">
    <property type="entry name" value="Transl_elong_EF1B/ribsomal_bS6"/>
</dbReference>
<dbReference type="Proteomes" id="UP001501195">
    <property type="component" value="Unassembled WGS sequence"/>
</dbReference>
<organism evidence="1 2">
    <name type="scientific">Kineococcus glutinatus</name>
    <dbReference type="NCBI Taxonomy" id="1070872"/>
    <lineage>
        <taxon>Bacteria</taxon>
        <taxon>Bacillati</taxon>
        <taxon>Actinomycetota</taxon>
        <taxon>Actinomycetes</taxon>
        <taxon>Kineosporiales</taxon>
        <taxon>Kineosporiaceae</taxon>
        <taxon>Kineococcus</taxon>
    </lineage>
</organism>
<dbReference type="RefSeq" id="WP_345711015.1">
    <property type="nucleotide sequence ID" value="NZ_BAABIL010000091.1"/>
</dbReference>